<evidence type="ECO:0000313" key="4">
    <source>
        <dbReference type="EMBL" id="MFC4429314.1"/>
    </source>
</evidence>
<dbReference type="PROSITE" id="PS51257">
    <property type="entry name" value="PROKAR_LIPOPROTEIN"/>
    <property type="match status" value="1"/>
</dbReference>
<dbReference type="Gene3D" id="3.40.190.10">
    <property type="entry name" value="Periplasmic binding protein-like II"/>
    <property type="match status" value="2"/>
</dbReference>
<dbReference type="RefSeq" id="WP_344228606.1">
    <property type="nucleotide sequence ID" value="NZ_BAAALH010000002.1"/>
</dbReference>
<dbReference type="Pfam" id="PF12974">
    <property type="entry name" value="Phosphonate-bd"/>
    <property type="match status" value="1"/>
</dbReference>
<dbReference type="Proteomes" id="UP001595965">
    <property type="component" value="Unassembled WGS sequence"/>
</dbReference>
<organism evidence="4 5">
    <name type="scientific">Citricoccus alkalitolerans</name>
    <dbReference type="NCBI Taxonomy" id="246603"/>
    <lineage>
        <taxon>Bacteria</taxon>
        <taxon>Bacillati</taxon>
        <taxon>Actinomycetota</taxon>
        <taxon>Actinomycetes</taxon>
        <taxon>Micrococcales</taxon>
        <taxon>Micrococcaceae</taxon>
        <taxon>Citricoccus</taxon>
    </lineage>
</organism>
<evidence type="ECO:0000256" key="1">
    <source>
        <dbReference type="ARBA" id="ARBA00007162"/>
    </source>
</evidence>
<feature type="chain" id="PRO_5046673994" evidence="3">
    <location>
        <begin position="24"/>
        <end position="320"/>
    </location>
</feature>
<sequence>MRTSHRHLPWSVAGLGLAVAVMASGCGDTSDSSDSPGAGGAAAAEEQEAGALRISAIPDTDPSDLAEREEAMGAYLAAELGVEVEYVPVSDYAASVSLFGTGDLDLVFYGGLTGVQARLRTEGAAVLAQRDIDERFRSVFIAHRDAGLEPVEDVAGLAELADTRFTFGSESSTSGRLMPSYFLDQAGVDPAADLDGEPGFSGSHDLTIDLVESGSYEVGALNEQVWRSRTEAGTVDTETVREIFTTPEYADYHWIGSPAMDERLGEGFTADLRQALLDLDGSDPEEAALLEAYGAEAIIPAEASDHARIEEIGRTLGLIR</sequence>
<keyword evidence="2 3" id="KW-0732">Signal</keyword>
<comment type="caution">
    <text evidence="4">The sequence shown here is derived from an EMBL/GenBank/DDBJ whole genome shotgun (WGS) entry which is preliminary data.</text>
</comment>
<dbReference type="InterPro" id="IPR005770">
    <property type="entry name" value="PhnD"/>
</dbReference>
<reference evidence="5" key="1">
    <citation type="journal article" date="2019" name="Int. J. Syst. Evol. Microbiol.">
        <title>The Global Catalogue of Microorganisms (GCM) 10K type strain sequencing project: providing services to taxonomists for standard genome sequencing and annotation.</title>
        <authorList>
            <consortium name="The Broad Institute Genomics Platform"/>
            <consortium name="The Broad Institute Genome Sequencing Center for Infectious Disease"/>
            <person name="Wu L."/>
            <person name="Ma J."/>
        </authorList>
    </citation>
    <scope>NUCLEOTIDE SEQUENCE [LARGE SCALE GENOMIC DNA]</scope>
    <source>
        <strain evidence="5">CGMCC 1.12125</strain>
    </source>
</reference>
<dbReference type="PANTHER" id="PTHR35841:SF1">
    <property type="entry name" value="PHOSPHONATES-BINDING PERIPLASMIC PROTEIN"/>
    <property type="match status" value="1"/>
</dbReference>
<dbReference type="PANTHER" id="PTHR35841">
    <property type="entry name" value="PHOSPHONATES-BINDING PERIPLASMIC PROTEIN"/>
    <property type="match status" value="1"/>
</dbReference>
<keyword evidence="5" id="KW-1185">Reference proteome</keyword>
<dbReference type="SUPFAM" id="SSF53850">
    <property type="entry name" value="Periplasmic binding protein-like II"/>
    <property type="match status" value="1"/>
</dbReference>
<proteinExistence type="inferred from homology"/>
<dbReference type="InterPro" id="IPR030836">
    <property type="entry name" value="ABC_peri_PhnD-like"/>
</dbReference>
<protein>
    <submittedName>
        <fullName evidence="4">Selenate ABC transporter substrate-binding protein</fullName>
    </submittedName>
</protein>
<accession>A0ABV8XWN3</accession>
<dbReference type="NCBIfam" id="TIGR04553">
    <property type="entry name" value="ABC_peri_selen"/>
    <property type="match status" value="1"/>
</dbReference>
<dbReference type="NCBIfam" id="TIGR01098">
    <property type="entry name" value="3A0109s03R"/>
    <property type="match status" value="1"/>
</dbReference>
<evidence type="ECO:0000256" key="2">
    <source>
        <dbReference type="ARBA" id="ARBA00022729"/>
    </source>
</evidence>
<gene>
    <name evidence="4" type="ORF">ACFO0K_06450</name>
</gene>
<evidence type="ECO:0000256" key="3">
    <source>
        <dbReference type="SAM" id="SignalP"/>
    </source>
</evidence>
<evidence type="ECO:0000313" key="5">
    <source>
        <dbReference type="Proteomes" id="UP001595965"/>
    </source>
</evidence>
<feature type="signal peptide" evidence="3">
    <location>
        <begin position="1"/>
        <end position="23"/>
    </location>
</feature>
<comment type="similarity">
    <text evidence="1">Belongs to the phosphate/phosphite/phosphonate binding protein family.</text>
</comment>
<dbReference type="EMBL" id="JBHSEN010000001">
    <property type="protein sequence ID" value="MFC4429314.1"/>
    <property type="molecule type" value="Genomic_DNA"/>
</dbReference>
<name>A0ABV8XWN3_9MICC</name>